<feature type="region of interest" description="Disordered" evidence="11">
    <location>
        <begin position="100"/>
        <end position="149"/>
    </location>
</feature>
<evidence type="ECO:0000259" key="12">
    <source>
        <dbReference type="PROSITE" id="PS52002"/>
    </source>
</evidence>
<dbReference type="SUPFAM" id="SSF50182">
    <property type="entry name" value="Sm-like ribonucleoproteins"/>
    <property type="match status" value="1"/>
</dbReference>
<proteinExistence type="inferred from homology"/>
<dbReference type="Proteomes" id="UP000187013">
    <property type="component" value="Unassembled WGS sequence"/>
</dbReference>
<dbReference type="GO" id="GO:0005686">
    <property type="term" value="C:U2 snRNP"/>
    <property type="evidence" value="ECO:0007669"/>
    <property type="project" value="TreeGrafter"/>
</dbReference>
<name>A0A1Q3AG17_ZYGRO</name>
<comment type="caution">
    <text evidence="13">The sequence shown here is derived from an EMBL/GenBank/DDBJ whole genome shotgun (WGS) entry which is preliminary data.</text>
</comment>
<evidence type="ECO:0000256" key="3">
    <source>
        <dbReference type="ARBA" id="ARBA00009123"/>
    </source>
</evidence>
<evidence type="ECO:0000256" key="8">
    <source>
        <dbReference type="ARBA" id="ARBA00023242"/>
    </source>
</evidence>
<evidence type="ECO:0000256" key="9">
    <source>
        <dbReference type="ARBA" id="ARBA00023274"/>
    </source>
</evidence>
<evidence type="ECO:0000256" key="1">
    <source>
        <dbReference type="ARBA" id="ARBA00004123"/>
    </source>
</evidence>
<keyword evidence="6" id="KW-0694">RNA-binding</keyword>
<evidence type="ECO:0000256" key="4">
    <source>
        <dbReference type="ARBA" id="ARBA00022490"/>
    </source>
</evidence>
<dbReference type="Pfam" id="PF01423">
    <property type="entry name" value="LSM"/>
    <property type="match status" value="1"/>
</dbReference>
<dbReference type="GO" id="GO:0003723">
    <property type="term" value="F:RNA binding"/>
    <property type="evidence" value="ECO:0007669"/>
    <property type="project" value="UniProtKB-KW"/>
</dbReference>
<dbReference type="GO" id="GO:0070990">
    <property type="term" value="F:snRNP binding"/>
    <property type="evidence" value="ECO:0007669"/>
    <property type="project" value="TreeGrafter"/>
</dbReference>
<evidence type="ECO:0000256" key="11">
    <source>
        <dbReference type="SAM" id="MobiDB-lite"/>
    </source>
</evidence>
<dbReference type="GO" id="GO:0071013">
    <property type="term" value="C:catalytic step 2 spliceosome"/>
    <property type="evidence" value="ECO:0007669"/>
    <property type="project" value="TreeGrafter"/>
</dbReference>
<evidence type="ECO:0000256" key="2">
    <source>
        <dbReference type="ARBA" id="ARBA00004496"/>
    </source>
</evidence>
<evidence type="ECO:0000256" key="5">
    <source>
        <dbReference type="ARBA" id="ARBA00022664"/>
    </source>
</evidence>
<dbReference type="GO" id="GO:0005687">
    <property type="term" value="C:U4 snRNP"/>
    <property type="evidence" value="ECO:0007669"/>
    <property type="project" value="TreeGrafter"/>
</dbReference>
<dbReference type="Gene3D" id="2.30.30.100">
    <property type="match status" value="1"/>
</dbReference>
<dbReference type="EMBL" id="BDGX01000040">
    <property type="protein sequence ID" value="GAV54611.1"/>
    <property type="molecule type" value="Genomic_DNA"/>
</dbReference>
<dbReference type="GO" id="GO:0005682">
    <property type="term" value="C:U5 snRNP"/>
    <property type="evidence" value="ECO:0007669"/>
    <property type="project" value="TreeGrafter"/>
</dbReference>
<gene>
    <name evidence="13" type="ORF">ZYGR_0AN00790</name>
</gene>
<dbReference type="InterPro" id="IPR001163">
    <property type="entry name" value="Sm_dom_euk/arc"/>
</dbReference>
<keyword evidence="8" id="KW-0539">Nucleus</keyword>
<keyword evidence="5" id="KW-0507">mRNA processing</keyword>
<comment type="similarity">
    <text evidence="3">Belongs to the snRNP SmB/SmN family.</text>
</comment>
<evidence type="ECO:0000256" key="6">
    <source>
        <dbReference type="ARBA" id="ARBA00022884"/>
    </source>
</evidence>
<dbReference type="SMART" id="SM00651">
    <property type="entry name" value="Sm"/>
    <property type="match status" value="1"/>
</dbReference>
<evidence type="ECO:0000313" key="14">
    <source>
        <dbReference type="Proteomes" id="UP000187013"/>
    </source>
</evidence>
<accession>A0A1Q3AG17</accession>
<dbReference type="AlphaFoldDB" id="A0A1Q3AG17"/>
<feature type="domain" description="Sm" evidence="12">
    <location>
        <begin position="7"/>
        <end position="97"/>
    </location>
</feature>
<dbReference type="PANTHER" id="PTHR10701:SF0">
    <property type="entry name" value="SMALL NUCLEAR RIBONUCLEOPROTEIN-ASSOCIATED PROTEIN B"/>
    <property type="match status" value="1"/>
</dbReference>
<dbReference type="GO" id="GO:0005737">
    <property type="term" value="C:cytoplasm"/>
    <property type="evidence" value="ECO:0007669"/>
    <property type="project" value="UniProtKB-SubCell"/>
</dbReference>
<organism evidence="13 14">
    <name type="scientific">Zygosaccharomyces rouxii</name>
    <dbReference type="NCBI Taxonomy" id="4956"/>
    <lineage>
        <taxon>Eukaryota</taxon>
        <taxon>Fungi</taxon>
        <taxon>Dikarya</taxon>
        <taxon>Ascomycota</taxon>
        <taxon>Saccharomycotina</taxon>
        <taxon>Saccharomycetes</taxon>
        <taxon>Saccharomycetales</taxon>
        <taxon>Saccharomycetaceae</taxon>
        <taxon>Zygosaccharomyces</taxon>
    </lineage>
</organism>
<keyword evidence="9" id="KW-0687">Ribonucleoprotein</keyword>
<dbReference type="OrthoDB" id="2020720at2759"/>
<dbReference type="PANTHER" id="PTHR10701">
    <property type="entry name" value="SMALL NUCLEAR RIBONUCLEOPROTEIN-ASSOCIATED PROTEIN B AND N"/>
    <property type="match status" value="1"/>
</dbReference>
<keyword evidence="4" id="KW-0963">Cytoplasm</keyword>
<evidence type="ECO:0000256" key="10">
    <source>
        <dbReference type="ARBA" id="ARBA00041355"/>
    </source>
</evidence>
<dbReference type="GO" id="GO:0005685">
    <property type="term" value="C:U1 snRNP"/>
    <property type="evidence" value="ECO:0007669"/>
    <property type="project" value="TreeGrafter"/>
</dbReference>
<evidence type="ECO:0000313" key="13">
    <source>
        <dbReference type="EMBL" id="GAV54611.1"/>
    </source>
</evidence>
<feature type="compositionally biased region" description="Pro residues" evidence="11">
    <location>
        <begin position="140"/>
        <end position="149"/>
    </location>
</feature>
<dbReference type="GO" id="GO:0046540">
    <property type="term" value="C:U4/U6 x U5 tri-snRNP complex"/>
    <property type="evidence" value="ECO:0007669"/>
    <property type="project" value="TreeGrafter"/>
</dbReference>
<dbReference type="FunFam" id="2.30.30.100:FF:000079">
    <property type="entry name" value="Sm B"/>
    <property type="match status" value="1"/>
</dbReference>
<feature type="compositionally biased region" description="Basic and acidic residues" evidence="11">
    <location>
        <begin position="125"/>
        <end position="138"/>
    </location>
</feature>
<protein>
    <recommendedName>
        <fullName evidence="10">Sm protein B</fullName>
    </recommendedName>
</protein>
<dbReference type="GO" id="GO:0071004">
    <property type="term" value="C:U2-type prespliceosome"/>
    <property type="evidence" value="ECO:0007669"/>
    <property type="project" value="TreeGrafter"/>
</dbReference>
<dbReference type="InterPro" id="IPR050914">
    <property type="entry name" value="snRNP_SmB/NAA38-like"/>
</dbReference>
<evidence type="ECO:0000256" key="7">
    <source>
        <dbReference type="ARBA" id="ARBA00023187"/>
    </source>
</evidence>
<keyword evidence="7" id="KW-0508">mRNA splicing</keyword>
<dbReference type="CDD" id="cd01717">
    <property type="entry name" value="Sm_B"/>
    <property type="match status" value="1"/>
</dbReference>
<dbReference type="GO" id="GO:0000398">
    <property type="term" value="P:mRNA splicing, via spliceosome"/>
    <property type="evidence" value="ECO:0007669"/>
    <property type="project" value="TreeGrafter"/>
</dbReference>
<dbReference type="PROSITE" id="PS52002">
    <property type="entry name" value="SM"/>
    <property type="match status" value="1"/>
</dbReference>
<feature type="compositionally biased region" description="Basic and acidic residues" evidence="11">
    <location>
        <begin position="100"/>
        <end position="115"/>
    </location>
</feature>
<reference evidence="13 14" key="1">
    <citation type="submission" date="2016-08" db="EMBL/GenBank/DDBJ databases">
        <title>Draft genome sequence of allopolyploid Zygosaccharomyces rouxii.</title>
        <authorList>
            <person name="Watanabe J."/>
            <person name="Uehara K."/>
            <person name="Mogi Y."/>
            <person name="Tsukioka Y."/>
        </authorList>
    </citation>
    <scope>NUCLEOTIDE SEQUENCE [LARGE SCALE GENOMIC DNA]</scope>
    <source>
        <strain evidence="13 14">NBRC 110957</strain>
    </source>
</reference>
<dbReference type="InterPro" id="IPR010920">
    <property type="entry name" value="LSM_dom_sf"/>
</dbReference>
<comment type="subcellular location">
    <subcellularLocation>
        <location evidence="2">Cytoplasm</location>
    </subcellularLocation>
    <subcellularLocation>
        <location evidence="1">Nucleus</location>
    </subcellularLocation>
</comment>
<dbReference type="InterPro" id="IPR047575">
    <property type="entry name" value="Sm"/>
</dbReference>
<sequence>MSKVQVKQDARLPDLIGFRLRVLTQDGRVYVGELLAFDKFMNLVLKNCIEERIPRTQLDKLKDDNSEKSDVKIEKRTLGLAILRGEQVLSTVVQDKPQLSKRERLDGIKKQEKKISKERRSRNKQSKEKKNGKVEKKKFQPPPGLRKRV</sequence>